<dbReference type="EMBL" id="CM002926">
    <property type="protein sequence ID" value="KGN50386.1"/>
    <property type="molecule type" value="Genomic_DNA"/>
</dbReference>
<accession>A0A0A0KRN9</accession>
<feature type="compositionally biased region" description="Polar residues" evidence="1">
    <location>
        <begin position="29"/>
        <end position="47"/>
    </location>
</feature>
<dbReference type="Gramene" id="KGN50386">
    <property type="protein sequence ID" value="KGN50386"/>
    <property type="gene ID" value="Csa_5G171680"/>
</dbReference>
<dbReference type="AlphaFoldDB" id="A0A0A0KRN9"/>
<evidence type="ECO:0000313" key="3">
    <source>
        <dbReference type="Proteomes" id="UP000029981"/>
    </source>
</evidence>
<feature type="region of interest" description="Disordered" evidence="1">
    <location>
        <begin position="1"/>
        <end position="47"/>
    </location>
</feature>
<reference evidence="2 3" key="2">
    <citation type="journal article" date="2009" name="PLoS ONE">
        <title>An integrated genetic and cytogenetic map of the cucumber genome.</title>
        <authorList>
            <person name="Ren Y."/>
            <person name="Zhang Z."/>
            <person name="Liu J."/>
            <person name="Staub J.E."/>
            <person name="Han Y."/>
            <person name="Cheng Z."/>
            <person name="Li X."/>
            <person name="Lu J."/>
            <person name="Miao H."/>
            <person name="Kang H."/>
            <person name="Xie B."/>
            <person name="Gu X."/>
            <person name="Wang X."/>
            <person name="Du Y."/>
            <person name="Jin W."/>
            <person name="Huang S."/>
        </authorList>
    </citation>
    <scope>NUCLEOTIDE SEQUENCE [LARGE SCALE GENOMIC DNA]</scope>
    <source>
        <strain evidence="3">cv. 9930</strain>
    </source>
</reference>
<keyword evidence="3" id="KW-1185">Reference proteome</keyword>
<dbReference type="eggNOG" id="KOG0048">
    <property type="taxonomic scope" value="Eukaryota"/>
</dbReference>
<sequence>MGIDPATHQPLKKQQTESSSQGSSTDSSVAITTPLSEANSTTKEQPLSSHIWMEALEDESWWNFPTWGSEIYSDFGLYSSEDSLNRLLDYYKELGDEDFELSSLGDFNKHLVSIAEKN</sequence>
<organism evidence="2 3">
    <name type="scientific">Cucumis sativus</name>
    <name type="common">Cucumber</name>
    <dbReference type="NCBI Taxonomy" id="3659"/>
    <lineage>
        <taxon>Eukaryota</taxon>
        <taxon>Viridiplantae</taxon>
        <taxon>Streptophyta</taxon>
        <taxon>Embryophyta</taxon>
        <taxon>Tracheophyta</taxon>
        <taxon>Spermatophyta</taxon>
        <taxon>Magnoliopsida</taxon>
        <taxon>eudicotyledons</taxon>
        <taxon>Gunneridae</taxon>
        <taxon>Pentapetalae</taxon>
        <taxon>rosids</taxon>
        <taxon>fabids</taxon>
        <taxon>Cucurbitales</taxon>
        <taxon>Cucurbitaceae</taxon>
        <taxon>Benincaseae</taxon>
        <taxon>Cucumis</taxon>
    </lineage>
</organism>
<proteinExistence type="predicted"/>
<protein>
    <submittedName>
        <fullName evidence="2">Uncharacterized protein</fullName>
    </submittedName>
</protein>
<feature type="compositionally biased region" description="Low complexity" evidence="1">
    <location>
        <begin position="18"/>
        <end position="28"/>
    </location>
</feature>
<name>A0A0A0KRN9_CUCSA</name>
<reference evidence="2 3" key="1">
    <citation type="journal article" date="2009" name="Nat. Genet.">
        <title>The genome of the cucumber, Cucumis sativus L.</title>
        <authorList>
            <person name="Huang S."/>
            <person name="Li R."/>
            <person name="Zhang Z."/>
            <person name="Li L."/>
            <person name="Gu X."/>
            <person name="Fan W."/>
            <person name="Lucas W.J."/>
            <person name="Wang X."/>
            <person name="Xie B."/>
            <person name="Ni P."/>
            <person name="Ren Y."/>
            <person name="Zhu H."/>
            <person name="Li J."/>
            <person name="Lin K."/>
            <person name="Jin W."/>
            <person name="Fei Z."/>
            <person name="Li G."/>
            <person name="Staub J."/>
            <person name="Kilian A."/>
            <person name="van der Vossen E.A."/>
            <person name="Wu Y."/>
            <person name="Guo J."/>
            <person name="He J."/>
            <person name="Jia Z."/>
            <person name="Ren Y."/>
            <person name="Tian G."/>
            <person name="Lu Y."/>
            <person name="Ruan J."/>
            <person name="Qian W."/>
            <person name="Wang M."/>
            <person name="Huang Q."/>
            <person name="Li B."/>
            <person name="Xuan Z."/>
            <person name="Cao J."/>
            <person name="Asan"/>
            <person name="Wu Z."/>
            <person name="Zhang J."/>
            <person name="Cai Q."/>
            <person name="Bai Y."/>
            <person name="Zhao B."/>
            <person name="Han Y."/>
            <person name="Li Y."/>
            <person name="Li X."/>
            <person name="Wang S."/>
            <person name="Shi Q."/>
            <person name="Liu S."/>
            <person name="Cho W.K."/>
            <person name="Kim J.Y."/>
            <person name="Xu Y."/>
            <person name="Heller-Uszynska K."/>
            <person name="Miao H."/>
            <person name="Cheng Z."/>
            <person name="Zhang S."/>
            <person name="Wu J."/>
            <person name="Yang Y."/>
            <person name="Kang H."/>
            <person name="Li M."/>
            <person name="Liang H."/>
            <person name="Ren X."/>
            <person name="Shi Z."/>
            <person name="Wen M."/>
            <person name="Jian M."/>
            <person name="Yang H."/>
            <person name="Zhang G."/>
            <person name="Yang Z."/>
            <person name="Chen R."/>
            <person name="Liu S."/>
            <person name="Li J."/>
            <person name="Ma L."/>
            <person name="Liu H."/>
            <person name="Zhou Y."/>
            <person name="Zhao J."/>
            <person name="Fang X."/>
            <person name="Li G."/>
            <person name="Fang L."/>
            <person name="Li Y."/>
            <person name="Liu D."/>
            <person name="Zheng H."/>
            <person name="Zhang Y."/>
            <person name="Qin N."/>
            <person name="Li Z."/>
            <person name="Yang G."/>
            <person name="Yang S."/>
            <person name="Bolund L."/>
            <person name="Kristiansen K."/>
            <person name="Zheng H."/>
            <person name="Li S."/>
            <person name="Zhang X."/>
            <person name="Yang H."/>
            <person name="Wang J."/>
            <person name="Sun R."/>
            <person name="Zhang B."/>
            <person name="Jiang S."/>
            <person name="Wang J."/>
            <person name="Du Y."/>
            <person name="Li S."/>
        </authorList>
    </citation>
    <scope>NUCLEOTIDE SEQUENCE [LARGE SCALE GENOMIC DNA]</scope>
    <source>
        <strain evidence="3">cv. 9930</strain>
    </source>
</reference>
<reference evidence="2 3" key="4">
    <citation type="journal article" date="2011" name="BMC Genomics">
        <title>RNA-Seq improves annotation of protein-coding genes in the cucumber genome.</title>
        <authorList>
            <person name="Li Z."/>
            <person name="Zhang Z."/>
            <person name="Yan P."/>
            <person name="Huang S."/>
            <person name="Fei Z."/>
            <person name="Lin K."/>
        </authorList>
    </citation>
    <scope>NUCLEOTIDE SEQUENCE [LARGE SCALE GENOMIC DNA]</scope>
    <source>
        <strain evidence="3">cv. 9930</strain>
    </source>
</reference>
<gene>
    <name evidence="2" type="ORF">Csa_5G171680</name>
</gene>
<reference evidence="2 3" key="3">
    <citation type="journal article" date="2010" name="BMC Genomics">
        <title>Transcriptome sequencing and comparative analysis of cucumber flowers with different sex types.</title>
        <authorList>
            <person name="Guo S."/>
            <person name="Zheng Y."/>
            <person name="Joung J.G."/>
            <person name="Liu S."/>
            <person name="Zhang Z."/>
            <person name="Crasta O.R."/>
            <person name="Sobral B.W."/>
            <person name="Xu Y."/>
            <person name="Huang S."/>
            <person name="Fei Z."/>
        </authorList>
    </citation>
    <scope>NUCLEOTIDE SEQUENCE [LARGE SCALE GENOMIC DNA]</scope>
    <source>
        <strain evidence="3">cv. 9930</strain>
    </source>
</reference>
<evidence type="ECO:0000256" key="1">
    <source>
        <dbReference type="SAM" id="MobiDB-lite"/>
    </source>
</evidence>
<dbReference type="Proteomes" id="UP000029981">
    <property type="component" value="Chromosome 5"/>
</dbReference>
<evidence type="ECO:0000313" key="2">
    <source>
        <dbReference type="EMBL" id="KGN50386.1"/>
    </source>
</evidence>